<evidence type="ECO:0000256" key="14">
    <source>
        <dbReference type="ARBA" id="ARBA00083337"/>
    </source>
</evidence>
<dbReference type="InterPro" id="IPR052190">
    <property type="entry name" value="Euk-Arch_PrmC-MTase"/>
</dbReference>
<protein>
    <recommendedName>
        <fullName evidence="15">Methyltransferase HEMK2</fullName>
    </recommendedName>
    <alternativeName>
        <fullName evidence="14">HemK methyltransferase family member 2</fullName>
    </alternativeName>
    <alternativeName>
        <fullName evidence="12">Lysine N-methyltransferase 9</fullName>
    </alternativeName>
    <alternativeName>
        <fullName evidence="11">Methylarsonite methyltransferase N6AMT1</fullName>
    </alternativeName>
    <alternativeName>
        <fullName evidence="16">Methyltransferase N6AMT1</fullName>
    </alternativeName>
    <alternativeName>
        <fullName evidence="13">Protein N(5)-glutamine methyltransferase</fullName>
    </alternativeName>
</protein>
<dbReference type="Pfam" id="PF05175">
    <property type="entry name" value="MTS"/>
    <property type="match status" value="1"/>
</dbReference>
<evidence type="ECO:0000256" key="5">
    <source>
        <dbReference type="ARBA" id="ARBA00022691"/>
    </source>
</evidence>
<keyword evidence="4 18" id="KW-0808">Transferase</keyword>
<evidence type="ECO:0000256" key="13">
    <source>
        <dbReference type="ARBA" id="ARBA00080992"/>
    </source>
</evidence>
<dbReference type="EMBL" id="HBUF01373498">
    <property type="protein sequence ID" value="CAG6727252.1"/>
    <property type="molecule type" value="Transcribed_RNA"/>
</dbReference>
<comment type="subcellular location">
    <subcellularLocation>
        <location evidence="1">Nucleus</location>
    </subcellularLocation>
</comment>
<dbReference type="GO" id="GO:0036009">
    <property type="term" value="F:protein-glutamine N-methyltransferase activity"/>
    <property type="evidence" value="ECO:0007669"/>
    <property type="project" value="UniProtKB-ARBA"/>
</dbReference>
<dbReference type="InterPro" id="IPR029063">
    <property type="entry name" value="SAM-dependent_MTases_sf"/>
</dbReference>
<evidence type="ECO:0000256" key="9">
    <source>
        <dbReference type="ARBA" id="ARBA00053180"/>
    </source>
</evidence>
<evidence type="ECO:0000259" key="17">
    <source>
        <dbReference type="Pfam" id="PF05175"/>
    </source>
</evidence>
<keyword evidence="5" id="KW-0949">S-adenosyl-L-methionine</keyword>
<dbReference type="FunFam" id="3.40.50.150:FF:000077">
    <property type="entry name" value="HemK methyltransferase family member 2"/>
    <property type="match status" value="1"/>
</dbReference>
<dbReference type="NCBIfam" id="TIGR00537">
    <property type="entry name" value="hemK_rel_arch"/>
    <property type="match status" value="1"/>
</dbReference>
<comment type="function">
    <text evidence="9">Methyltransferase that can methylate proteins and, to a lower extent, arsenic. Catalytic subunit of a heterodimer with TRMT112, which monomethylates 'Lys-12' of histone H4 (H4K12me1), a modification present at the promoters of numerous genes encoding cell cycle regulators. Catalytic subunit of a heterodimer with TRMT112, which catalyzes N5-methylation of Glu residue of proteins with a Gly-Gln-Xaa-Xaa-Xaa-Arg motif. Methylates ETF1 on 'Gln-185'; ETF1 needs to be complexed to ERF3 in its GTP-bound form to be efficiently methylated. May also play a role in the modulation of arsenic-induced toxicity by mediating the conversion of monomethylarsonous acid (3+) into the less toxic dimethylarsonic acid. It however only plays a limited role in arsenic metabolism compared with AS3MT.</text>
</comment>
<evidence type="ECO:0000256" key="6">
    <source>
        <dbReference type="ARBA" id="ARBA00023242"/>
    </source>
</evidence>
<dbReference type="PANTHER" id="PTHR45875">
    <property type="entry name" value="METHYLTRANSFERASE N6AMT1"/>
    <property type="match status" value="1"/>
</dbReference>
<keyword evidence="6" id="KW-0539">Nucleus</keyword>
<sequence>MSQLPTPSYSISDILDSNVYEPSEDTFLLLDALESDLTNLEALNPTTVLELGPGSGLIITALAKRLGNRAICFAVDISPNACGVTCRSAKANHANVEVIQSNLLGNLRRDHLIDVLVFNPPYVVTPSEEVNEGEIITRAYAGGQKGREVMDRLFPILSSSLSENCILYLLVIKENDPEDIIHVLRQHGFSGKTLLTRQVPGEKLSVLKFTRTPR</sequence>
<evidence type="ECO:0000256" key="10">
    <source>
        <dbReference type="ARBA" id="ARBA00062344"/>
    </source>
</evidence>
<comment type="subunit">
    <text evidence="10">Heterodimer; heterodimerization with TRMT112 is required for S-adenosyl-L-methionine-binding.</text>
</comment>
<evidence type="ECO:0000313" key="18">
    <source>
        <dbReference type="EMBL" id="CAG6641929.1"/>
    </source>
</evidence>
<evidence type="ECO:0000256" key="16">
    <source>
        <dbReference type="ARBA" id="ARBA00093667"/>
    </source>
</evidence>
<dbReference type="EMBL" id="HBUF01517932">
    <property type="protein sequence ID" value="CAG6748219.1"/>
    <property type="molecule type" value="Transcribed_RNA"/>
</dbReference>
<name>A0A8D8W1Z3_9HEMI</name>
<proteinExistence type="inferred from homology"/>
<keyword evidence="3 18" id="KW-0489">Methyltransferase</keyword>
<evidence type="ECO:0000256" key="3">
    <source>
        <dbReference type="ARBA" id="ARBA00022603"/>
    </source>
</evidence>
<dbReference type="Gene3D" id="3.40.50.150">
    <property type="entry name" value="Vaccinia Virus protein VP39"/>
    <property type="match status" value="1"/>
</dbReference>
<dbReference type="InterPro" id="IPR004557">
    <property type="entry name" value="PrmC-related"/>
</dbReference>
<dbReference type="EMBL" id="HBUF01119830">
    <property type="protein sequence ID" value="CAG6641931.1"/>
    <property type="molecule type" value="Transcribed_RNA"/>
</dbReference>
<organism evidence="18">
    <name type="scientific">Cacopsylla melanoneura</name>
    <dbReference type="NCBI Taxonomy" id="428564"/>
    <lineage>
        <taxon>Eukaryota</taxon>
        <taxon>Metazoa</taxon>
        <taxon>Ecdysozoa</taxon>
        <taxon>Arthropoda</taxon>
        <taxon>Hexapoda</taxon>
        <taxon>Insecta</taxon>
        <taxon>Pterygota</taxon>
        <taxon>Neoptera</taxon>
        <taxon>Paraneoptera</taxon>
        <taxon>Hemiptera</taxon>
        <taxon>Sternorrhyncha</taxon>
        <taxon>Psylloidea</taxon>
        <taxon>Psyllidae</taxon>
        <taxon>Psyllinae</taxon>
        <taxon>Cacopsylla</taxon>
    </lineage>
</organism>
<evidence type="ECO:0000256" key="8">
    <source>
        <dbReference type="ARBA" id="ARBA00050903"/>
    </source>
</evidence>
<dbReference type="GO" id="GO:0032259">
    <property type="term" value="P:methylation"/>
    <property type="evidence" value="ECO:0007669"/>
    <property type="project" value="UniProtKB-KW"/>
</dbReference>
<dbReference type="CDD" id="cd02440">
    <property type="entry name" value="AdoMet_MTases"/>
    <property type="match status" value="1"/>
</dbReference>
<evidence type="ECO:0000256" key="2">
    <source>
        <dbReference type="ARBA" id="ARBA00006149"/>
    </source>
</evidence>
<comment type="catalytic activity">
    <reaction evidence="8">
        <text>methylarsonous acid + S-adenosyl-L-methionine = dimethylarsinate + S-adenosyl-L-homocysteine + 2 H(+)</text>
        <dbReference type="Rhea" id="RHEA:11684"/>
        <dbReference type="ChEBI" id="CHEBI:15378"/>
        <dbReference type="ChEBI" id="CHEBI:16223"/>
        <dbReference type="ChEBI" id="CHEBI:17826"/>
        <dbReference type="ChEBI" id="CHEBI:57856"/>
        <dbReference type="ChEBI" id="CHEBI:59789"/>
    </reaction>
</comment>
<dbReference type="GO" id="GO:0035657">
    <property type="term" value="C:eRF1 methyltransferase complex"/>
    <property type="evidence" value="ECO:0007669"/>
    <property type="project" value="TreeGrafter"/>
</dbReference>
<comment type="catalytic activity">
    <reaction evidence="7">
        <text>L-lysyl-[histone] + S-adenosyl-L-methionine = N(6)-methyl-L-lysyl-[histone] + S-adenosyl-L-homocysteine + H(+)</text>
        <dbReference type="Rhea" id="RHEA:10024"/>
        <dbReference type="Rhea" id="RHEA-COMP:9845"/>
        <dbReference type="Rhea" id="RHEA-COMP:9846"/>
        <dbReference type="ChEBI" id="CHEBI:15378"/>
        <dbReference type="ChEBI" id="CHEBI:29969"/>
        <dbReference type="ChEBI" id="CHEBI:57856"/>
        <dbReference type="ChEBI" id="CHEBI:59789"/>
        <dbReference type="ChEBI" id="CHEBI:61929"/>
    </reaction>
    <physiologicalReaction direction="left-to-right" evidence="7">
        <dbReference type="Rhea" id="RHEA:10025"/>
    </physiologicalReaction>
</comment>
<evidence type="ECO:0000256" key="15">
    <source>
        <dbReference type="ARBA" id="ARBA00093624"/>
    </source>
</evidence>
<evidence type="ECO:0000256" key="7">
    <source>
        <dbReference type="ARBA" id="ARBA00048619"/>
    </source>
</evidence>
<dbReference type="InterPro" id="IPR007848">
    <property type="entry name" value="Small_mtfrase_dom"/>
</dbReference>
<feature type="domain" description="Methyltransferase small" evidence="17">
    <location>
        <begin position="38"/>
        <end position="127"/>
    </location>
</feature>
<evidence type="ECO:0000256" key="12">
    <source>
        <dbReference type="ARBA" id="ARBA00076540"/>
    </source>
</evidence>
<dbReference type="AlphaFoldDB" id="A0A8D8W1Z3"/>
<dbReference type="EMBL" id="HBUF01119829">
    <property type="protein sequence ID" value="CAG6641929.1"/>
    <property type="molecule type" value="Transcribed_RNA"/>
</dbReference>
<evidence type="ECO:0000256" key="4">
    <source>
        <dbReference type="ARBA" id="ARBA00022679"/>
    </source>
</evidence>
<dbReference type="PANTHER" id="PTHR45875:SF1">
    <property type="entry name" value="METHYLTRANSFERASE N6AMT1"/>
    <property type="match status" value="1"/>
</dbReference>
<dbReference type="GO" id="GO:0003676">
    <property type="term" value="F:nucleic acid binding"/>
    <property type="evidence" value="ECO:0007669"/>
    <property type="project" value="InterPro"/>
</dbReference>
<evidence type="ECO:0000256" key="11">
    <source>
        <dbReference type="ARBA" id="ARBA00075330"/>
    </source>
</evidence>
<accession>A0A8D8W1Z3</accession>
<reference evidence="18" key="1">
    <citation type="submission" date="2021-05" db="EMBL/GenBank/DDBJ databases">
        <authorList>
            <person name="Alioto T."/>
            <person name="Alioto T."/>
            <person name="Gomez Garrido J."/>
        </authorList>
    </citation>
    <scope>NUCLEOTIDE SEQUENCE</scope>
</reference>
<dbReference type="InterPro" id="IPR002052">
    <property type="entry name" value="DNA_methylase_N6_adenine_CS"/>
</dbReference>
<comment type="similarity">
    <text evidence="2">Belongs to the eukaryotic/archaeal PrmC-related family.</text>
</comment>
<dbReference type="GO" id="GO:0005634">
    <property type="term" value="C:nucleus"/>
    <property type="evidence" value="ECO:0007669"/>
    <property type="project" value="UniProtKB-SubCell"/>
</dbReference>
<dbReference type="PROSITE" id="PS00092">
    <property type="entry name" value="N6_MTASE"/>
    <property type="match status" value="1"/>
</dbReference>
<dbReference type="SUPFAM" id="SSF53335">
    <property type="entry name" value="S-adenosyl-L-methionine-dependent methyltransferases"/>
    <property type="match status" value="1"/>
</dbReference>
<evidence type="ECO:0000256" key="1">
    <source>
        <dbReference type="ARBA" id="ARBA00004123"/>
    </source>
</evidence>